<evidence type="ECO:0000313" key="1">
    <source>
        <dbReference type="EMBL" id="CAA9336422.1"/>
    </source>
</evidence>
<feature type="non-terminal residue" evidence="1">
    <location>
        <position position="20"/>
    </location>
</feature>
<reference evidence="1" key="1">
    <citation type="submission" date="2020-02" db="EMBL/GenBank/DDBJ databases">
        <authorList>
            <person name="Meier V. D."/>
        </authorList>
    </citation>
    <scope>NUCLEOTIDE SEQUENCE</scope>
    <source>
        <strain evidence="1">AVDCRST_MAG40</strain>
    </source>
</reference>
<proteinExistence type="predicted"/>
<dbReference type="EMBL" id="CADCTX010000642">
    <property type="protein sequence ID" value="CAA9336422.1"/>
    <property type="molecule type" value="Genomic_DNA"/>
</dbReference>
<protein>
    <submittedName>
        <fullName evidence="1">Uncharacterized protein</fullName>
    </submittedName>
</protein>
<accession>A0A6J4LL24</accession>
<name>A0A6J4LL24_9BACT</name>
<sequence>MGDAGKLWAVVQREYLERVR</sequence>
<dbReference type="AlphaFoldDB" id="A0A6J4LL24"/>
<organism evidence="1">
    <name type="scientific">uncultured Gemmatimonadaceae bacterium</name>
    <dbReference type="NCBI Taxonomy" id="246130"/>
    <lineage>
        <taxon>Bacteria</taxon>
        <taxon>Pseudomonadati</taxon>
        <taxon>Gemmatimonadota</taxon>
        <taxon>Gemmatimonadia</taxon>
        <taxon>Gemmatimonadales</taxon>
        <taxon>Gemmatimonadaceae</taxon>
        <taxon>environmental samples</taxon>
    </lineage>
</organism>
<gene>
    <name evidence="1" type="ORF">AVDCRST_MAG40-2188</name>
</gene>